<reference evidence="11 12" key="1">
    <citation type="submission" date="2013-02" db="EMBL/GenBank/DDBJ databases">
        <title>The Genome Sequence of Plasmodium inui San Antonio 1.</title>
        <authorList>
            <consortium name="The Broad Institute Genome Sequencing Platform"/>
            <consortium name="The Broad Institute Genome Sequencing Center for Infectious Disease"/>
            <person name="Neafsey D."/>
            <person name="Cheeseman I."/>
            <person name="Volkman S."/>
            <person name="Adams J."/>
            <person name="Walker B."/>
            <person name="Young S.K."/>
            <person name="Zeng Q."/>
            <person name="Gargeya S."/>
            <person name="Fitzgerald M."/>
            <person name="Haas B."/>
            <person name="Abouelleil A."/>
            <person name="Alvarado L."/>
            <person name="Arachchi H.M."/>
            <person name="Berlin A.M."/>
            <person name="Chapman S.B."/>
            <person name="Dewar J."/>
            <person name="Goldberg J."/>
            <person name="Griggs A."/>
            <person name="Gujja S."/>
            <person name="Hansen M."/>
            <person name="Howarth C."/>
            <person name="Imamovic A."/>
            <person name="Larimer J."/>
            <person name="McCowan C."/>
            <person name="Murphy C."/>
            <person name="Neiman D."/>
            <person name="Pearson M."/>
            <person name="Priest M."/>
            <person name="Roberts A."/>
            <person name="Saif S."/>
            <person name="Shea T."/>
            <person name="Sisk P."/>
            <person name="Sykes S."/>
            <person name="Wortman J."/>
            <person name="Nusbaum C."/>
            <person name="Birren B."/>
        </authorList>
    </citation>
    <scope>NUCLEOTIDE SEQUENCE [LARGE SCALE GENOMIC DNA]</scope>
    <source>
        <strain evidence="11 12">San Antonio 1</strain>
    </source>
</reference>
<dbReference type="AlphaFoldDB" id="W7ACA7"/>
<evidence type="ECO:0000256" key="3">
    <source>
        <dbReference type="ARBA" id="ARBA00022771"/>
    </source>
</evidence>
<keyword evidence="4 8" id="KW-0862">Zinc</keyword>
<dbReference type="GO" id="GO:0008270">
    <property type="term" value="F:zinc ion binding"/>
    <property type="evidence" value="ECO:0007669"/>
    <property type="project" value="UniProtKB-UniRule"/>
</dbReference>
<name>W7ACA7_9APIC</name>
<dbReference type="GO" id="GO:0000243">
    <property type="term" value="C:commitment complex"/>
    <property type="evidence" value="ECO:0007669"/>
    <property type="project" value="UniProtKB-UniRule"/>
</dbReference>
<dbReference type="EMBL" id="KI965461">
    <property type="protein sequence ID" value="EUD68953.1"/>
    <property type="molecule type" value="Genomic_DNA"/>
</dbReference>
<comment type="function">
    <text evidence="8">Component of the spliceosomal U1 snRNP, which is essential for recognition of the pre-mRNA 5' splice-site and the subsequent assembly of the spliceosome. U1-C is directly involved in initial 5' splice-site recognition for both constitutive and regulated alternative splicing. The interaction with the 5' splice-site seems to precede base-pairing between the pre-mRNA and the U1 snRNA. Stimulates commitment or early (E) complex formation by stabilizing the base pairing of the 5' end of the U1 snRNA and the 5' splice-site region.</text>
</comment>
<feature type="compositionally biased region" description="Basic and acidic residues" evidence="9">
    <location>
        <begin position="178"/>
        <end position="190"/>
    </location>
</feature>
<dbReference type="InterPro" id="IPR036236">
    <property type="entry name" value="Znf_C2H2_sf"/>
</dbReference>
<dbReference type="GO" id="GO:0030627">
    <property type="term" value="F:pre-mRNA 5'-splice site binding"/>
    <property type="evidence" value="ECO:0007669"/>
    <property type="project" value="InterPro"/>
</dbReference>
<evidence type="ECO:0000256" key="1">
    <source>
        <dbReference type="ARBA" id="ARBA00004123"/>
    </source>
</evidence>
<keyword evidence="6 8" id="KW-0539">Nucleus</keyword>
<gene>
    <name evidence="11" type="ORF">C922_00644</name>
</gene>
<dbReference type="PANTHER" id="PTHR31148">
    <property type="entry name" value="U1 SMALL NUCLEAR RIBONUCLEOPROTEIN C"/>
    <property type="match status" value="1"/>
</dbReference>
<dbReference type="PROSITE" id="PS50171">
    <property type="entry name" value="ZF_MATRIN"/>
    <property type="match status" value="1"/>
</dbReference>
<feature type="domain" description="Matrin-type" evidence="10">
    <location>
        <begin position="4"/>
        <end position="30"/>
    </location>
</feature>
<dbReference type="HAMAP" id="MF_03153">
    <property type="entry name" value="U1_C"/>
    <property type="match status" value="1"/>
</dbReference>
<dbReference type="Proteomes" id="UP000030640">
    <property type="component" value="Unassembled WGS sequence"/>
</dbReference>
<dbReference type="InterPro" id="IPR013085">
    <property type="entry name" value="U1-CZ_Znf_C2H2"/>
</dbReference>
<dbReference type="GO" id="GO:0003729">
    <property type="term" value="F:mRNA binding"/>
    <property type="evidence" value="ECO:0007669"/>
    <property type="project" value="UniProtKB-UniRule"/>
</dbReference>
<dbReference type="InterPro" id="IPR003604">
    <property type="entry name" value="Matrin/U1-like-C_Znf_C2H2"/>
</dbReference>
<keyword evidence="5 8" id="KW-0694">RNA-binding</keyword>
<dbReference type="PANTHER" id="PTHR31148:SF1">
    <property type="entry name" value="U1 SMALL NUCLEAR RIBONUCLEOPROTEIN C"/>
    <property type="match status" value="1"/>
</dbReference>
<dbReference type="InterPro" id="IPR000690">
    <property type="entry name" value="Matrin/U1-C_Znf_C2H2"/>
</dbReference>
<comment type="similarity">
    <text evidence="8">Belongs to the U1 small nuclear ribonucleoprotein C family.</text>
</comment>
<dbReference type="GeneID" id="20035918"/>
<dbReference type="OrthoDB" id="76567at2759"/>
<organism evidence="11 12">
    <name type="scientific">Plasmodium inui San Antonio 1</name>
    <dbReference type="NCBI Taxonomy" id="1237626"/>
    <lineage>
        <taxon>Eukaryota</taxon>
        <taxon>Sar</taxon>
        <taxon>Alveolata</taxon>
        <taxon>Apicomplexa</taxon>
        <taxon>Aconoidasida</taxon>
        <taxon>Haemosporida</taxon>
        <taxon>Plasmodiidae</taxon>
        <taxon>Plasmodium</taxon>
        <taxon>Plasmodium (Plasmodium)</taxon>
    </lineage>
</organism>
<evidence type="ECO:0000256" key="8">
    <source>
        <dbReference type="HAMAP-Rule" id="MF_03153"/>
    </source>
</evidence>
<dbReference type="GO" id="GO:0071004">
    <property type="term" value="C:U2-type prespliceosome"/>
    <property type="evidence" value="ECO:0007669"/>
    <property type="project" value="UniProtKB-UniRule"/>
</dbReference>
<dbReference type="RefSeq" id="XP_008814479.1">
    <property type="nucleotide sequence ID" value="XM_008816257.1"/>
</dbReference>
<evidence type="ECO:0000256" key="4">
    <source>
        <dbReference type="ARBA" id="ARBA00022833"/>
    </source>
</evidence>
<comment type="subcellular location">
    <subcellularLocation>
        <location evidence="1 8">Nucleus</location>
    </subcellularLocation>
</comment>
<keyword evidence="12" id="KW-1185">Reference proteome</keyword>
<dbReference type="Gene3D" id="3.30.160.60">
    <property type="entry name" value="Classic Zinc Finger"/>
    <property type="match status" value="1"/>
</dbReference>
<keyword evidence="3 8" id="KW-0863">Zinc-finger</keyword>
<keyword evidence="7 8" id="KW-0687">Ribonucleoprotein</keyword>
<evidence type="ECO:0000256" key="9">
    <source>
        <dbReference type="SAM" id="MobiDB-lite"/>
    </source>
</evidence>
<dbReference type="Pfam" id="PF06220">
    <property type="entry name" value="zf-U1"/>
    <property type="match status" value="1"/>
</dbReference>
<dbReference type="FunFam" id="3.30.160.60:FF:000890">
    <property type="entry name" value="U1 small nuclear ribonucleoprotein C"/>
    <property type="match status" value="1"/>
</dbReference>
<dbReference type="SMART" id="SM00451">
    <property type="entry name" value="ZnF_U1"/>
    <property type="match status" value="1"/>
</dbReference>
<dbReference type="VEuPathDB" id="PlasmoDB:C922_00644"/>
<evidence type="ECO:0000256" key="7">
    <source>
        <dbReference type="ARBA" id="ARBA00023274"/>
    </source>
</evidence>
<dbReference type="GO" id="GO:0000395">
    <property type="term" value="P:mRNA 5'-splice site recognition"/>
    <property type="evidence" value="ECO:0007669"/>
    <property type="project" value="UniProtKB-UniRule"/>
</dbReference>
<keyword evidence="2 8" id="KW-0479">Metal-binding</keyword>
<evidence type="ECO:0000256" key="2">
    <source>
        <dbReference type="ARBA" id="ARBA00022723"/>
    </source>
</evidence>
<accession>W7ACA7</accession>
<evidence type="ECO:0000313" key="11">
    <source>
        <dbReference type="EMBL" id="EUD68953.1"/>
    </source>
</evidence>
<evidence type="ECO:0000256" key="6">
    <source>
        <dbReference type="ARBA" id="ARBA00023242"/>
    </source>
</evidence>
<protein>
    <recommendedName>
        <fullName evidence="8">U1 small nuclear ribonucleoprotein C</fullName>
        <shortName evidence="8">U1 snRNP C</shortName>
        <shortName evidence="8">U1-C</shortName>
        <shortName evidence="8">U1C</shortName>
    </recommendedName>
</protein>
<evidence type="ECO:0000256" key="5">
    <source>
        <dbReference type="ARBA" id="ARBA00022884"/>
    </source>
</evidence>
<dbReference type="SUPFAM" id="SSF57667">
    <property type="entry name" value="beta-beta-alpha zinc fingers"/>
    <property type="match status" value="1"/>
</dbReference>
<comment type="subunit">
    <text evidence="8">U1 snRNP is composed of the 7 core Sm proteins B/B', D1, D2, D3, E, F and G that assemble in a heptameric protein ring on the Sm site of the small nuclear RNA to form the core snRNP, and at least 3 U1 snRNP-specific proteins U1-70K, U1-A and U1-C. U1-C interacts with U1 snRNA and the 5' splice-site region of the pre-mRNA.</text>
</comment>
<feature type="compositionally biased region" description="Basic and acidic residues" evidence="9">
    <location>
        <begin position="197"/>
        <end position="227"/>
    </location>
</feature>
<evidence type="ECO:0000259" key="10">
    <source>
        <dbReference type="PROSITE" id="PS50171"/>
    </source>
</evidence>
<feature type="region of interest" description="Disordered" evidence="9">
    <location>
        <begin position="90"/>
        <end position="123"/>
    </location>
</feature>
<dbReference type="GO" id="GO:0005685">
    <property type="term" value="C:U1 snRNP"/>
    <property type="evidence" value="ECO:0007669"/>
    <property type="project" value="UniProtKB-UniRule"/>
</dbReference>
<feature type="region of interest" description="Disordered" evidence="9">
    <location>
        <begin position="173"/>
        <end position="233"/>
    </location>
</feature>
<sequence>MPKYYCEYCDIHLTHSSPVGRRQHIQGRKHISAKIEYFQNLLREEGITPQNFLGFLGTRALNNLLGNPMMNNMIPGNFPMHMKYNNMKPHSHYSRHSHRHHMSHGRYSRERHGHHSYSSKYHSHPMRVNSSSMGGMSGFQNSKHSGSFVPSPNSMHGNGKMFNYPIRDLVSNVNNDIDPSKDSQNEERIGDNSIDNPHSRIQDRHDQRDHANRADHADQTDKDDNADPVHATR</sequence>
<proteinExistence type="inferred from homology"/>
<dbReference type="GO" id="GO:0030619">
    <property type="term" value="F:U1 snRNA binding"/>
    <property type="evidence" value="ECO:0007669"/>
    <property type="project" value="UniProtKB-UniRule"/>
</dbReference>
<dbReference type="InterPro" id="IPR017340">
    <property type="entry name" value="U1_snRNP-C"/>
</dbReference>
<evidence type="ECO:0000313" key="12">
    <source>
        <dbReference type="Proteomes" id="UP000030640"/>
    </source>
</evidence>
<dbReference type="GO" id="GO:0000387">
    <property type="term" value="P:spliceosomal snRNP assembly"/>
    <property type="evidence" value="ECO:0007669"/>
    <property type="project" value="UniProtKB-UniRule"/>
</dbReference>